<dbReference type="PANTHER" id="PTHR43300:SF7">
    <property type="entry name" value="UDP-N-ACETYLBACILLOSAMINE N-ACETYLTRANSFERASE"/>
    <property type="match status" value="1"/>
</dbReference>
<evidence type="ECO:0000256" key="1">
    <source>
        <dbReference type="ARBA" id="ARBA00022679"/>
    </source>
</evidence>
<protein>
    <recommendedName>
        <fullName evidence="3">Acetyltransferase</fullName>
    </recommendedName>
</protein>
<comment type="caution">
    <text evidence="2">The sequence shown here is derived from an EMBL/GenBank/DDBJ whole genome shotgun (WGS) entry which is preliminary data.</text>
</comment>
<sequence length="215" mass="23385">MIKEKIILYASGSNIIVDFEEVCLKNNITISAIINNQKGSPSYATFQEKVTDISQISSIDLSIPFLCPLFTPCNRFVAVTEALNLGLQPYQILSDRNNDLPYNFKHGEGCFINKRVVIGSQSKIENFVFINRSASLGHHLYLDNFVSIGPGVITGGNVTIERGSLIGTGAVILPEVKIGKHAIVGAGSVVTKDVNDYSVVVGNPAKKIKENNIKF</sequence>
<organism evidence="2">
    <name type="scientific">hydrocarbon metagenome</name>
    <dbReference type="NCBI Taxonomy" id="938273"/>
    <lineage>
        <taxon>unclassified sequences</taxon>
        <taxon>metagenomes</taxon>
        <taxon>ecological metagenomes</taxon>
    </lineage>
</organism>
<dbReference type="EMBL" id="LNQE01000921">
    <property type="protein sequence ID" value="KUG23098.1"/>
    <property type="molecule type" value="Genomic_DNA"/>
</dbReference>
<dbReference type="InterPro" id="IPR018357">
    <property type="entry name" value="Hexapep_transf_CS"/>
</dbReference>
<dbReference type="InterPro" id="IPR011004">
    <property type="entry name" value="Trimer_LpxA-like_sf"/>
</dbReference>
<dbReference type="Gene3D" id="2.160.10.10">
    <property type="entry name" value="Hexapeptide repeat proteins"/>
    <property type="match status" value="1"/>
</dbReference>
<gene>
    <name evidence="2" type="ORF">ASZ90_007131</name>
</gene>
<reference evidence="2" key="1">
    <citation type="journal article" date="2015" name="Proc. Natl. Acad. Sci. U.S.A.">
        <title>Networks of energetic and metabolic interactions define dynamics in microbial communities.</title>
        <authorList>
            <person name="Embree M."/>
            <person name="Liu J.K."/>
            <person name="Al-Bassam M.M."/>
            <person name="Zengler K."/>
        </authorList>
    </citation>
    <scope>NUCLEOTIDE SEQUENCE</scope>
</reference>
<name>A0A0W8FQA4_9ZZZZ</name>
<accession>A0A0W8FQA4</accession>
<dbReference type="PANTHER" id="PTHR43300">
    <property type="entry name" value="ACETYLTRANSFERASE"/>
    <property type="match status" value="1"/>
</dbReference>
<dbReference type="InterPro" id="IPR001451">
    <property type="entry name" value="Hexapep"/>
</dbReference>
<dbReference type="Pfam" id="PF00132">
    <property type="entry name" value="Hexapep"/>
    <property type="match status" value="1"/>
</dbReference>
<dbReference type="SUPFAM" id="SSF51161">
    <property type="entry name" value="Trimeric LpxA-like enzymes"/>
    <property type="match status" value="1"/>
</dbReference>
<dbReference type="AlphaFoldDB" id="A0A0W8FQA4"/>
<proteinExistence type="predicted"/>
<dbReference type="GO" id="GO:0016740">
    <property type="term" value="F:transferase activity"/>
    <property type="evidence" value="ECO:0007669"/>
    <property type="project" value="UniProtKB-KW"/>
</dbReference>
<evidence type="ECO:0008006" key="3">
    <source>
        <dbReference type="Google" id="ProtNLM"/>
    </source>
</evidence>
<keyword evidence="1" id="KW-0808">Transferase</keyword>
<dbReference type="InterPro" id="IPR050179">
    <property type="entry name" value="Trans_hexapeptide_repeat"/>
</dbReference>
<evidence type="ECO:0000313" key="2">
    <source>
        <dbReference type="EMBL" id="KUG23098.1"/>
    </source>
</evidence>
<dbReference type="PROSITE" id="PS00101">
    <property type="entry name" value="HEXAPEP_TRANSFERASES"/>
    <property type="match status" value="1"/>
</dbReference>